<evidence type="ECO:0000256" key="3">
    <source>
        <dbReference type="PIRSR" id="PIRSR037505-2"/>
    </source>
</evidence>
<keyword evidence="7" id="KW-1185">Reference proteome</keyword>
<feature type="binding site" evidence="3 4">
    <location>
        <position position="273"/>
    </location>
    <ligand>
        <name>Zn(2+)</name>
        <dbReference type="ChEBI" id="CHEBI:29105"/>
    </ligand>
</feature>
<dbReference type="STRING" id="168384.SAMN05660368_00348"/>
<keyword evidence="1 4" id="KW-0489">Methyltransferase</keyword>
<feature type="domain" description="Hcy-binding" evidence="5">
    <location>
        <begin position="2"/>
        <end position="288"/>
    </location>
</feature>
<sequence length="291" mass="31013">MTKKEFRKLAEDIIILDGATGSNLMKAGMPRGICTEQWILENEQTLIELQRAYVEAGSQIVCAPTFGANCRNLAAHGLRDKLADMNKRLVDISLRATEGRAYVAGDMSTGGVAIGSSPDATYEEAFERYAEQITHLVNAGADLLLAETMISIDETVAAVEAAKEICDLPILCSMTVEADGSLYFGGSALEALETLQEVGASAVGINCSVGPDQLEAVIAEMKKIARVPVIAKPNAGMPKITEKGEALYSMTPEDFGKHMERLVEAGAGIVGGCCGTTPEYIREMCSRILSV</sequence>
<evidence type="ECO:0000256" key="2">
    <source>
        <dbReference type="ARBA" id="ARBA00022679"/>
    </source>
</evidence>
<dbReference type="AlphaFoldDB" id="C6LEJ3"/>
<dbReference type="GO" id="GO:0008270">
    <property type="term" value="F:zinc ion binding"/>
    <property type="evidence" value="ECO:0007669"/>
    <property type="project" value="InterPro"/>
</dbReference>
<dbReference type="GO" id="GO:0008168">
    <property type="term" value="F:methyltransferase activity"/>
    <property type="evidence" value="ECO:0007669"/>
    <property type="project" value="UniProtKB-UniRule"/>
</dbReference>
<comment type="caution">
    <text evidence="6">The sequence shown here is derived from an EMBL/GenBank/DDBJ whole genome shotgun (WGS) entry which is preliminary data.</text>
</comment>
<dbReference type="PIRSF" id="PIRSF037505">
    <property type="entry name" value="Betaine_HMT"/>
    <property type="match status" value="1"/>
</dbReference>
<dbReference type="PANTHER" id="PTHR11103:SF18">
    <property type="entry name" value="SLR1189 PROTEIN"/>
    <property type="match status" value="1"/>
</dbReference>
<dbReference type="GO" id="GO:0032259">
    <property type="term" value="P:methylation"/>
    <property type="evidence" value="ECO:0007669"/>
    <property type="project" value="UniProtKB-KW"/>
</dbReference>
<proteinExistence type="predicted"/>
<gene>
    <name evidence="6" type="ORF">BRYFOR_07043</name>
</gene>
<keyword evidence="3 4" id="KW-0479">Metal-binding</keyword>
<reference evidence="6" key="1">
    <citation type="submission" date="2009-07" db="EMBL/GenBank/DDBJ databases">
        <authorList>
            <person name="Weinstock G."/>
            <person name="Sodergren E."/>
            <person name="Clifton S."/>
            <person name="Fulton L."/>
            <person name="Fulton B."/>
            <person name="Courtney L."/>
            <person name="Fronick C."/>
            <person name="Harrison M."/>
            <person name="Strong C."/>
            <person name="Farmer C."/>
            <person name="Delahaunty K."/>
            <person name="Markovic C."/>
            <person name="Hall O."/>
            <person name="Minx P."/>
            <person name="Tomlinson C."/>
            <person name="Mitreva M."/>
            <person name="Nelson J."/>
            <person name="Hou S."/>
            <person name="Wollam A."/>
            <person name="Pepin K.H."/>
            <person name="Johnson M."/>
            <person name="Bhonagiri V."/>
            <person name="Nash W.E."/>
            <person name="Warren W."/>
            <person name="Chinwalla A."/>
            <person name="Mardis E.R."/>
            <person name="Wilson R.K."/>
        </authorList>
    </citation>
    <scope>NUCLEOTIDE SEQUENCE [LARGE SCALE GENOMIC DNA]</scope>
    <source>
        <strain evidence="6">DSM 14469</strain>
    </source>
</reference>
<name>C6LEJ3_9FIRM</name>
<dbReference type="Pfam" id="PF02574">
    <property type="entry name" value="S-methyl_trans"/>
    <property type="match status" value="1"/>
</dbReference>
<keyword evidence="2 4" id="KW-0808">Transferase</keyword>
<accession>C6LEJ3</accession>
<dbReference type="eggNOG" id="COG0646">
    <property type="taxonomic scope" value="Bacteria"/>
</dbReference>
<evidence type="ECO:0000256" key="4">
    <source>
        <dbReference type="PROSITE-ProRule" id="PRU00333"/>
    </source>
</evidence>
<comment type="cofactor">
    <cofactor evidence="3">
        <name>Zn(2+)</name>
        <dbReference type="ChEBI" id="CHEBI:29105"/>
    </cofactor>
    <text evidence="3">Binds 1 zinc ion per subunit.</text>
</comment>
<dbReference type="PANTHER" id="PTHR11103">
    <property type="entry name" value="SLR1189 PROTEIN"/>
    <property type="match status" value="1"/>
</dbReference>
<dbReference type="InterPro" id="IPR017226">
    <property type="entry name" value="BHMT-like"/>
</dbReference>
<protein>
    <submittedName>
        <fullName evidence="6">Homocysteine S-methyltransferase</fullName>
    </submittedName>
</protein>
<feature type="binding site" evidence="3 4">
    <location>
        <position position="207"/>
    </location>
    <ligand>
        <name>Zn(2+)</name>
        <dbReference type="ChEBI" id="CHEBI:29105"/>
    </ligand>
</feature>
<dbReference type="InterPro" id="IPR003726">
    <property type="entry name" value="HCY_dom"/>
</dbReference>
<dbReference type="OrthoDB" id="9803687at2"/>
<organism evidence="6 7">
    <name type="scientific">Marvinbryantia formatexigens DSM 14469</name>
    <dbReference type="NCBI Taxonomy" id="478749"/>
    <lineage>
        <taxon>Bacteria</taxon>
        <taxon>Bacillati</taxon>
        <taxon>Bacillota</taxon>
        <taxon>Clostridia</taxon>
        <taxon>Lachnospirales</taxon>
        <taxon>Lachnospiraceae</taxon>
        <taxon>Marvinbryantia</taxon>
    </lineage>
</organism>
<dbReference type="Proteomes" id="UP000005561">
    <property type="component" value="Unassembled WGS sequence"/>
</dbReference>
<keyword evidence="3 4" id="KW-0862">Zinc</keyword>
<dbReference type="RefSeq" id="WP_006861836.1">
    <property type="nucleotide sequence ID" value="NZ_ACCL02000008.1"/>
</dbReference>
<feature type="binding site" evidence="3 4">
    <location>
        <position position="274"/>
    </location>
    <ligand>
        <name>Zn(2+)</name>
        <dbReference type="ChEBI" id="CHEBI:29105"/>
    </ligand>
</feature>
<evidence type="ECO:0000313" key="7">
    <source>
        <dbReference type="Proteomes" id="UP000005561"/>
    </source>
</evidence>
<dbReference type="SUPFAM" id="SSF82282">
    <property type="entry name" value="Homocysteine S-methyltransferase"/>
    <property type="match status" value="1"/>
</dbReference>
<evidence type="ECO:0000313" key="6">
    <source>
        <dbReference type="EMBL" id="EET60976.1"/>
    </source>
</evidence>
<evidence type="ECO:0000256" key="1">
    <source>
        <dbReference type="ARBA" id="ARBA00022603"/>
    </source>
</evidence>
<dbReference type="GO" id="GO:0009086">
    <property type="term" value="P:methionine biosynthetic process"/>
    <property type="evidence" value="ECO:0007669"/>
    <property type="project" value="InterPro"/>
</dbReference>
<evidence type="ECO:0000259" key="5">
    <source>
        <dbReference type="PROSITE" id="PS50970"/>
    </source>
</evidence>
<dbReference type="InterPro" id="IPR036589">
    <property type="entry name" value="HCY_dom_sf"/>
</dbReference>
<dbReference type="EMBL" id="ACCL02000008">
    <property type="protein sequence ID" value="EET60976.1"/>
    <property type="molecule type" value="Genomic_DNA"/>
</dbReference>
<dbReference type="Gene3D" id="3.20.20.330">
    <property type="entry name" value="Homocysteine-binding-like domain"/>
    <property type="match status" value="1"/>
</dbReference>
<dbReference type="PROSITE" id="PS50970">
    <property type="entry name" value="HCY"/>
    <property type="match status" value="1"/>
</dbReference>